<dbReference type="Pfam" id="PF01501">
    <property type="entry name" value="Glyco_transf_8"/>
    <property type="match status" value="1"/>
</dbReference>
<comment type="subcellular location">
    <subcellularLocation>
        <location evidence="1">Golgi apparatus membrane</location>
        <topology evidence="1">Single-pass type II membrane protein</topology>
    </subcellularLocation>
</comment>
<dbReference type="CDD" id="cd06431">
    <property type="entry name" value="GT8_LARGE_C"/>
    <property type="match status" value="1"/>
</dbReference>
<evidence type="ECO:0000256" key="4">
    <source>
        <dbReference type="ARBA" id="ARBA00022692"/>
    </source>
</evidence>
<keyword evidence="3" id="KW-0808">Transferase</keyword>
<keyword evidence="4 12" id="KW-0812">Transmembrane</keyword>
<dbReference type="AlphaFoldDB" id="A0A3M6U855"/>
<comment type="caution">
    <text evidence="13">The sequence shown here is derived from an EMBL/GenBank/DDBJ whole genome shotgun (WGS) entry which is preliminary data.</text>
</comment>
<evidence type="ECO:0000256" key="5">
    <source>
        <dbReference type="ARBA" id="ARBA00022968"/>
    </source>
</evidence>
<evidence type="ECO:0000256" key="12">
    <source>
        <dbReference type="SAM" id="Phobius"/>
    </source>
</evidence>
<dbReference type="FunFam" id="3.90.550.10:FF:000229">
    <property type="entry name" value="Glycosyltransferase-like protein LARGE"/>
    <property type="match status" value="1"/>
</dbReference>
<dbReference type="SUPFAM" id="SSF53448">
    <property type="entry name" value="Nucleotide-diphospho-sugar transferases"/>
    <property type="match status" value="2"/>
</dbReference>
<dbReference type="GO" id="GO:0035269">
    <property type="term" value="P:protein O-linked glycosylation via mannose"/>
    <property type="evidence" value="ECO:0007669"/>
    <property type="project" value="TreeGrafter"/>
</dbReference>
<dbReference type="PANTHER" id="PTHR12270:SF25">
    <property type="entry name" value="GLYCOSYLTRANSFERASE-LIKE PROTEIN LARGE"/>
    <property type="match status" value="1"/>
</dbReference>
<name>A0A3M6U855_POCDA</name>
<keyword evidence="9" id="KW-0325">Glycoprotein</keyword>
<dbReference type="OMA" id="EPYEVSW"/>
<dbReference type="PANTHER" id="PTHR12270">
    <property type="entry name" value="GLYCOSYLTRANSFERASE-RELATED"/>
    <property type="match status" value="1"/>
</dbReference>
<dbReference type="GO" id="GO:0000139">
    <property type="term" value="C:Golgi membrane"/>
    <property type="evidence" value="ECO:0007669"/>
    <property type="project" value="UniProtKB-SubCell"/>
</dbReference>
<protein>
    <submittedName>
        <fullName evidence="13">Uncharacterized protein</fullName>
    </submittedName>
</protein>
<sequence length="736" mass="85568">MLTAGMGFVKIRTIAVLLSLSLSSSFVLWWITPPDYSMKERETSPLISGRRQAFLKEFERVQTENTELKRQLKLVRQRLKDLYERDSRNQQASQGNKSTACVNDLFLYRCEVIHIAVVCAGHGASRQVVTLIKSILFHRRNPLHFHFISDSIGQEILSVLFQTWAIPAVDTSFYSTDSIKDKVSWIPNKHYSGIFGLMKLVLTEVLPQSLDKVLVLDTDVIFASDVAELWRMFDQLTGRKAIGLVDNQSDWYLGKLWKNHKPWPALGRGFNTGVILLDLFKLRQDKWTSLWRLTAERELMNMLATSLADQDIFNAVIKSNPHLVLKLPCTWNVQLGDNTRSANCYKDVSELKVIHWNSPKKQLVKNKYEEFFRNLYLTFLEYDGNFLRRWIFSCDENDTKLNNTTDGARQQPSDKSAGNVDSEDACYEFKQEQDLTHRTHLYYLDYDFSQAVEPSDVTLVVQLSIDRLQMIETICLHWEGPISLALYMSDSEAQQFLSYVQSSTELVKRKNVGYHIVFREGQFYPVNYLRNIALEHVHTPFVFLSDIDFVPGPGAYSSMRQWLKTASNMNEKAFVVPAFETLHYKLDFPKTKAQLLSQWDLGSIFTFRHHEWSKGHAATNYAKWRTATTPYTIQWEEDFEPYIVVRNNISRYDKRFVGFGWNKVAHIMELQAQGYEFVVLPNVFSIHMPHSPSFDIFKFRSSALYRRCLSRLKQEFVQDMITKYGREHLGDVDMDS</sequence>
<dbReference type="GO" id="GO:0042285">
    <property type="term" value="F:xylosyltransferase activity"/>
    <property type="evidence" value="ECO:0007669"/>
    <property type="project" value="UniProtKB-ARBA"/>
</dbReference>
<evidence type="ECO:0000256" key="11">
    <source>
        <dbReference type="SAM" id="MobiDB-lite"/>
    </source>
</evidence>
<dbReference type="Proteomes" id="UP000275408">
    <property type="component" value="Unassembled WGS sequence"/>
</dbReference>
<evidence type="ECO:0000256" key="2">
    <source>
        <dbReference type="ARBA" id="ARBA00022676"/>
    </source>
</evidence>
<dbReference type="FunFam" id="3.90.550.10:FF:000016">
    <property type="entry name" value="LARGE xylosyl- and glucuronyltransferase 2"/>
    <property type="match status" value="1"/>
</dbReference>
<reference evidence="13 14" key="1">
    <citation type="journal article" date="2018" name="Sci. Rep.">
        <title>Comparative analysis of the Pocillopora damicornis genome highlights role of immune system in coral evolution.</title>
        <authorList>
            <person name="Cunning R."/>
            <person name="Bay R.A."/>
            <person name="Gillette P."/>
            <person name="Baker A.C."/>
            <person name="Traylor-Knowles N."/>
        </authorList>
    </citation>
    <scope>NUCLEOTIDE SEQUENCE [LARGE SCALE GENOMIC DNA]</scope>
    <source>
        <strain evidence="13">RSMAS</strain>
        <tissue evidence="13">Whole animal</tissue>
    </source>
</reference>
<keyword evidence="10" id="KW-0175">Coiled coil</keyword>
<evidence type="ECO:0000256" key="9">
    <source>
        <dbReference type="ARBA" id="ARBA00023180"/>
    </source>
</evidence>
<evidence type="ECO:0000313" key="14">
    <source>
        <dbReference type="Proteomes" id="UP000275408"/>
    </source>
</evidence>
<evidence type="ECO:0000256" key="8">
    <source>
        <dbReference type="ARBA" id="ARBA00023136"/>
    </source>
</evidence>
<keyword evidence="7" id="KW-0333">Golgi apparatus</keyword>
<feature type="compositionally biased region" description="Polar residues" evidence="11">
    <location>
        <begin position="402"/>
        <end position="416"/>
    </location>
</feature>
<evidence type="ECO:0000256" key="10">
    <source>
        <dbReference type="SAM" id="Coils"/>
    </source>
</evidence>
<feature type="coiled-coil region" evidence="10">
    <location>
        <begin position="51"/>
        <end position="85"/>
    </location>
</feature>
<dbReference type="EMBL" id="RCHS01002064">
    <property type="protein sequence ID" value="RMX49704.1"/>
    <property type="molecule type" value="Genomic_DNA"/>
</dbReference>
<dbReference type="InterPro" id="IPR029044">
    <property type="entry name" value="Nucleotide-diphossugar_trans"/>
</dbReference>
<dbReference type="Gene3D" id="3.90.550.10">
    <property type="entry name" value="Spore Coat Polysaccharide Biosynthesis Protein SpsA, Chain A"/>
    <property type="match status" value="2"/>
</dbReference>
<evidence type="ECO:0000256" key="6">
    <source>
        <dbReference type="ARBA" id="ARBA00022989"/>
    </source>
</evidence>
<accession>A0A3M6U855</accession>
<dbReference type="Pfam" id="PF13896">
    <property type="entry name" value="Glyco_transf_49"/>
    <property type="match status" value="2"/>
</dbReference>
<proteinExistence type="predicted"/>
<evidence type="ECO:0000256" key="1">
    <source>
        <dbReference type="ARBA" id="ARBA00004323"/>
    </source>
</evidence>
<feature type="transmembrane region" description="Helical" evidence="12">
    <location>
        <begin position="12"/>
        <end position="31"/>
    </location>
</feature>
<keyword evidence="5" id="KW-0735">Signal-anchor</keyword>
<dbReference type="InterPro" id="IPR051292">
    <property type="entry name" value="Xyl/GlcA_transferase"/>
</dbReference>
<keyword evidence="6 12" id="KW-1133">Transmembrane helix</keyword>
<evidence type="ECO:0000313" key="13">
    <source>
        <dbReference type="EMBL" id="RMX49704.1"/>
    </source>
</evidence>
<dbReference type="GO" id="GO:0015020">
    <property type="term" value="F:glucuronosyltransferase activity"/>
    <property type="evidence" value="ECO:0007669"/>
    <property type="project" value="TreeGrafter"/>
</dbReference>
<organism evidence="13 14">
    <name type="scientific">Pocillopora damicornis</name>
    <name type="common">Cauliflower coral</name>
    <name type="synonym">Millepora damicornis</name>
    <dbReference type="NCBI Taxonomy" id="46731"/>
    <lineage>
        <taxon>Eukaryota</taxon>
        <taxon>Metazoa</taxon>
        <taxon>Cnidaria</taxon>
        <taxon>Anthozoa</taxon>
        <taxon>Hexacorallia</taxon>
        <taxon>Scleractinia</taxon>
        <taxon>Astrocoeniina</taxon>
        <taxon>Pocilloporidae</taxon>
        <taxon>Pocillopora</taxon>
    </lineage>
</organism>
<keyword evidence="8 12" id="KW-0472">Membrane</keyword>
<gene>
    <name evidence="13" type="ORF">pdam_00008588</name>
</gene>
<evidence type="ECO:0000256" key="3">
    <source>
        <dbReference type="ARBA" id="ARBA00022679"/>
    </source>
</evidence>
<evidence type="ECO:0000256" key="7">
    <source>
        <dbReference type="ARBA" id="ARBA00023034"/>
    </source>
</evidence>
<feature type="region of interest" description="Disordered" evidence="11">
    <location>
        <begin position="402"/>
        <end position="421"/>
    </location>
</feature>
<keyword evidence="14" id="KW-1185">Reference proteome</keyword>
<dbReference type="InterPro" id="IPR002495">
    <property type="entry name" value="Glyco_trans_8"/>
</dbReference>
<keyword evidence="2" id="KW-0328">Glycosyltransferase</keyword>
<dbReference type="OrthoDB" id="411524at2759"/>
<dbReference type="STRING" id="46731.A0A3M6U855"/>